<dbReference type="PROSITE" id="PS00086">
    <property type="entry name" value="CYTOCHROME_P450"/>
    <property type="match status" value="1"/>
</dbReference>
<evidence type="ECO:0000313" key="9">
    <source>
        <dbReference type="Proteomes" id="UP001213000"/>
    </source>
</evidence>
<dbReference type="EMBL" id="JANIEX010001032">
    <property type="protein sequence ID" value="KAJ3561248.1"/>
    <property type="molecule type" value="Genomic_DNA"/>
</dbReference>
<dbReference type="GO" id="GO:0005506">
    <property type="term" value="F:iron ion binding"/>
    <property type="evidence" value="ECO:0007669"/>
    <property type="project" value="InterPro"/>
</dbReference>
<dbReference type="GO" id="GO:0016705">
    <property type="term" value="F:oxidoreductase activity, acting on paired donors, with incorporation or reduction of molecular oxygen"/>
    <property type="evidence" value="ECO:0007669"/>
    <property type="project" value="InterPro"/>
</dbReference>
<dbReference type="Proteomes" id="UP001213000">
    <property type="component" value="Unassembled WGS sequence"/>
</dbReference>
<dbReference type="AlphaFoldDB" id="A0AAD5VKL0"/>
<evidence type="ECO:0000256" key="7">
    <source>
        <dbReference type="RuleBase" id="RU000461"/>
    </source>
</evidence>
<dbReference type="GO" id="GO:0020037">
    <property type="term" value="F:heme binding"/>
    <property type="evidence" value="ECO:0007669"/>
    <property type="project" value="InterPro"/>
</dbReference>
<evidence type="ECO:0000313" key="8">
    <source>
        <dbReference type="EMBL" id="KAJ3561248.1"/>
    </source>
</evidence>
<evidence type="ECO:0000256" key="3">
    <source>
        <dbReference type="ARBA" id="ARBA00022723"/>
    </source>
</evidence>
<feature type="binding site" description="axial binding residue" evidence="6">
    <location>
        <position position="452"/>
    </location>
    <ligand>
        <name>heme</name>
        <dbReference type="ChEBI" id="CHEBI:30413"/>
    </ligand>
    <ligandPart>
        <name>Fe</name>
        <dbReference type="ChEBI" id="CHEBI:18248"/>
    </ligandPart>
</feature>
<evidence type="ECO:0000256" key="4">
    <source>
        <dbReference type="ARBA" id="ARBA00023002"/>
    </source>
</evidence>
<name>A0AAD5VKL0_9AGAR</name>
<keyword evidence="3 6" id="KW-0479">Metal-binding</keyword>
<sequence length="510" mass="57902">MSLPVLDTNVLSSPARLLTAAGLFYGAWKYIEARRSPLNALPTIGHSGVLTSYITAIKWLTNGPELLREGYLKYPNQPFKIAAISKWVVVLSGKQHVDEIRRAPDEVLSLVEAIADNTQTKYTLGPVDVHPHHEITIRTGVTRNIVGKFDEIRDEIVESFNEYIPLTEDWLTVPAYETVMHIICRTINRFFIGAPLCRDPGYRALQEQYTFDVVVSAQIINLFPGFLKPLVGRYLTKVPKRNREAMAYLGPMIDERLERIEQNGRDDPDLPNDVITWLLDSATHDYHRSKKDIVQRILLLNFAAIHTTTMTLTQCLYDLALHPEYVDEMREEAINAVEEHGWSKIAMTKMRKVDSFMKEALRLNSSGSFIMSRKVMRDWTMTDGTVIPSGTYLGIATAAMNLDETLFPDAMTFKGFRFAEMRQGDGDLDSIKHQLVGLEMDQIIFGHGRHACPGRFLAINEIKTMFAHILMNYDVQLENGSKVRPPNMTAEASILPNQKAKLMFRKRKSA</sequence>
<keyword evidence="9" id="KW-1185">Reference proteome</keyword>
<proteinExistence type="inferred from homology"/>
<evidence type="ECO:0008006" key="10">
    <source>
        <dbReference type="Google" id="ProtNLM"/>
    </source>
</evidence>
<dbReference type="SUPFAM" id="SSF48264">
    <property type="entry name" value="Cytochrome P450"/>
    <property type="match status" value="1"/>
</dbReference>
<organism evidence="8 9">
    <name type="scientific">Leucocoprinus birnbaumii</name>
    <dbReference type="NCBI Taxonomy" id="56174"/>
    <lineage>
        <taxon>Eukaryota</taxon>
        <taxon>Fungi</taxon>
        <taxon>Dikarya</taxon>
        <taxon>Basidiomycota</taxon>
        <taxon>Agaricomycotina</taxon>
        <taxon>Agaricomycetes</taxon>
        <taxon>Agaricomycetidae</taxon>
        <taxon>Agaricales</taxon>
        <taxon>Agaricineae</taxon>
        <taxon>Agaricaceae</taxon>
        <taxon>Leucocoprinus</taxon>
    </lineage>
</organism>
<dbReference type="Gene3D" id="1.10.630.10">
    <property type="entry name" value="Cytochrome P450"/>
    <property type="match status" value="1"/>
</dbReference>
<keyword evidence="4 7" id="KW-0560">Oxidoreductase</keyword>
<evidence type="ECO:0000256" key="2">
    <source>
        <dbReference type="ARBA" id="ARBA00010617"/>
    </source>
</evidence>
<dbReference type="GO" id="GO:0004497">
    <property type="term" value="F:monooxygenase activity"/>
    <property type="evidence" value="ECO:0007669"/>
    <property type="project" value="UniProtKB-KW"/>
</dbReference>
<comment type="similarity">
    <text evidence="2 7">Belongs to the cytochrome P450 family.</text>
</comment>
<evidence type="ECO:0000256" key="6">
    <source>
        <dbReference type="PIRSR" id="PIRSR602403-1"/>
    </source>
</evidence>
<keyword evidence="6 7" id="KW-0349">Heme</keyword>
<keyword evidence="7" id="KW-0503">Monooxygenase</keyword>
<comment type="cofactor">
    <cofactor evidence="1 6">
        <name>heme</name>
        <dbReference type="ChEBI" id="CHEBI:30413"/>
    </cofactor>
</comment>
<gene>
    <name evidence="8" type="ORF">NP233_g10309</name>
</gene>
<dbReference type="InterPro" id="IPR002403">
    <property type="entry name" value="Cyt_P450_E_grp-IV"/>
</dbReference>
<dbReference type="InterPro" id="IPR036396">
    <property type="entry name" value="Cyt_P450_sf"/>
</dbReference>
<dbReference type="PANTHER" id="PTHR46206">
    <property type="entry name" value="CYTOCHROME P450"/>
    <property type="match status" value="1"/>
</dbReference>
<evidence type="ECO:0000256" key="5">
    <source>
        <dbReference type="ARBA" id="ARBA00023004"/>
    </source>
</evidence>
<dbReference type="InterPro" id="IPR017972">
    <property type="entry name" value="Cyt_P450_CS"/>
</dbReference>
<reference evidence="8" key="1">
    <citation type="submission" date="2022-07" db="EMBL/GenBank/DDBJ databases">
        <title>Genome Sequence of Leucocoprinus birnbaumii.</title>
        <authorList>
            <person name="Buettner E."/>
        </authorList>
    </citation>
    <scope>NUCLEOTIDE SEQUENCE</scope>
    <source>
        <strain evidence="8">VT141</strain>
    </source>
</reference>
<evidence type="ECO:0000256" key="1">
    <source>
        <dbReference type="ARBA" id="ARBA00001971"/>
    </source>
</evidence>
<protein>
    <recommendedName>
        <fullName evidence="10">Cytochrome P450</fullName>
    </recommendedName>
</protein>
<accession>A0AAD5VKL0</accession>
<dbReference type="Pfam" id="PF00067">
    <property type="entry name" value="p450"/>
    <property type="match status" value="1"/>
</dbReference>
<dbReference type="CDD" id="cd11041">
    <property type="entry name" value="CYP503A1-like"/>
    <property type="match status" value="1"/>
</dbReference>
<comment type="caution">
    <text evidence="8">The sequence shown here is derived from an EMBL/GenBank/DDBJ whole genome shotgun (WGS) entry which is preliminary data.</text>
</comment>
<keyword evidence="5 6" id="KW-0408">Iron</keyword>
<dbReference type="InterPro" id="IPR001128">
    <property type="entry name" value="Cyt_P450"/>
</dbReference>
<dbReference type="PRINTS" id="PR00465">
    <property type="entry name" value="EP450IV"/>
</dbReference>